<dbReference type="AlphaFoldDB" id="A0A7R9CR28"/>
<reference evidence="1" key="1">
    <citation type="submission" date="2020-11" db="EMBL/GenBank/DDBJ databases">
        <authorList>
            <person name="Tran Van P."/>
        </authorList>
    </citation>
    <scope>NUCLEOTIDE SEQUENCE</scope>
</reference>
<organism evidence="1">
    <name type="scientific">Timema poppense</name>
    <name type="common">Walking stick</name>
    <dbReference type="NCBI Taxonomy" id="170557"/>
    <lineage>
        <taxon>Eukaryota</taxon>
        <taxon>Metazoa</taxon>
        <taxon>Ecdysozoa</taxon>
        <taxon>Arthropoda</taxon>
        <taxon>Hexapoda</taxon>
        <taxon>Insecta</taxon>
        <taxon>Pterygota</taxon>
        <taxon>Neoptera</taxon>
        <taxon>Polyneoptera</taxon>
        <taxon>Phasmatodea</taxon>
        <taxon>Timematodea</taxon>
        <taxon>Timematoidea</taxon>
        <taxon>Timematidae</taxon>
        <taxon>Timema</taxon>
    </lineage>
</organism>
<dbReference type="EMBL" id="OD001038">
    <property type="protein sequence ID" value="CAD7400361.1"/>
    <property type="molecule type" value="Genomic_DNA"/>
</dbReference>
<evidence type="ECO:0000313" key="1">
    <source>
        <dbReference type="EMBL" id="CAD7400361.1"/>
    </source>
</evidence>
<accession>A0A7R9CR28</accession>
<protein>
    <submittedName>
        <fullName evidence="1">Uncharacterized protein</fullName>
    </submittedName>
</protein>
<name>A0A7R9CR28_TIMPO</name>
<gene>
    <name evidence="1" type="ORF">TPSB3V08_LOCUS2589</name>
</gene>
<proteinExistence type="predicted"/>
<sequence length="246" mass="28385">MKKSLLFVSQLYRCVVHKLRQPLDPPLWQRRMVWPRPPFSRVICDYIKMSEVSDYDEVTLQNSEKEEINQDKTKNGDKKTAKKKKDLAKYILQLIDLKVDIEDLICELQFLEALSNKTSGSLGVNEEDDIHEVEYEDVCDEGRNKTKKKKQLIKKQMPADYINSRLKSQAIYNGGSTWFNSRLFSTERSVEMEATAPITCASAPLNVFTQPRYYNEALPVKKTKTDHGVWVVGIATIASWKQDESS</sequence>